<gene>
    <name evidence="1" type="ORF">Y1Q_0015201</name>
</gene>
<sequence>MEISNENKFEVNPDINEEWALESEKKGCFYFVPDTKPKQRGCVWIQTLAGNIIAKTSMKRNLPNLFLHFSIRITSGVVQHL</sequence>
<name>A0A151P952_ALLMI</name>
<accession>A0A151P952</accession>
<dbReference type="AlphaFoldDB" id="A0A151P952"/>
<protein>
    <submittedName>
        <fullName evidence="1">Uncharacterized protein</fullName>
    </submittedName>
</protein>
<keyword evidence="2" id="KW-1185">Reference proteome</keyword>
<proteinExistence type="predicted"/>
<organism evidence="1 2">
    <name type="scientific">Alligator mississippiensis</name>
    <name type="common">American alligator</name>
    <dbReference type="NCBI Taxonomy" id="8496"/>
    <lineage>
        <taxon>Eukaryota</taxon>
        <taxon>Metazoa</taxon>
        <taxon>Chordata</taxon>
        <taxon>Craniata</taxon>
        <taxon>Vertebrata</taxon>
        <taxon>Euteleostomi</taxon>
        <taxon>Archelosauria</taxon>
        <taxon>Archosauria</taxon>
        <taxon>Crocodylia</taxon>
        <taxon>Alligatoridae</taxon>
        <taxon>Alligatorinae</taxon>
        <taxon>Alligator</taxon>
    </lineage>
</organism>
<comment type="caution">
    <text evidence="1">The sequence shown here is derived from an EMBL/GenBank/DDBJ whole genome shotgun (WGS) entry which is preliminary data.</text>
</comment>
<reference evidence="1 2" key="1">
    <citation type="journal article" date="2012" name="Genome Biol.">
        <title>Sequencing three crocodilian genomes to illuminate the evolution of archosaurs and amniotes.</title>
        <authorList>
            <person name="St John J.A."/>
            <person name="Braun E.L."/>
            <person name="Isberg S.R."/>
            <person name="Miles L.G."/>
            <person name="Chong A.Y."/>
            <person name="Gongora J."/>
            <person name="Dalzell P."/>
            <person name="Moran C."/>
            <person name="Bed'hom B."/>
            <person name="Abzhanov A."/>
            <person name="Burgess S.C."/>
            <person name="Cooksey A.M."/>
            <person name="Castoe T.A."/>
            <person name="Crawford N.G."/>
            <person name="Densmore L.D."/>
            <person name="Drew J.C."/>
            <person name="Edwards S.V."/>
            <person name="Faircloth B.C."/>
            <person name="Fujita M.K."/>
            <person name="Greenwold M.J."/>
            <person name="Hoffmann F.G."/>
            <person name="Howard J.M."/>
            <person name="Iguchi T."/>
            <person name="Janes D.E."/>
            <person name="Khan S.Y."/>
            <person name="Kohno S."/>
            <person name="de Koning A.J."/>
            <person name="Lance S.L."/>
            <person name="McCarthy F.M."/>
            <person name="McCormack J.E."/>
            <person name="Merchant M.E."/>
            <person name="Peterson D.G."/>
            <person name="Pollock D.D."/>
            <person name="Pourmand N."/>
            <person name="Raney B.J."/>
            <person name="Roessler K.A."/>
            <person name="Sanford J.R."/>
            <person name="Sawyer R.H."/>
            <person name="Schmidt C.J."/>
            <person name="Triplett E.W."/>
            <person name="Tuberville T.D."/>
            <person name="Venegas-Anaya M."/>
            <person name="Howard J.T."/>
            <person name="Jarvis E.D."/>
            <person name="Guillette L.J.Jr."/>
            <person name="Glenn T.C."/>
            <person name="Green R.E."/>
            <person name="Ray D.A."/>
        </authorList>
    </citation>
    <scope>NUCLEOTIDE SEQUENCE [LARGE SCALE GENOMIC DNA]</scope>
    <source>
        <strain evidence="1">KSC_2009_1</strain>
    </source>
</reference>
<evidence type="ECO:0000313" key="2">
    <source>
        <dbReference type="Proteomes" id="UP000050525"/>
    </source>
</evidence>
<dbReference type="EMBL" id="AKHW03000563">
    <property type="protein sequence ID" value="KYO45562.1"/>
    <property type="molecule type" value="Genomic_DNA"/>
</dbReference>
<dbReference type="Proteomes" id="UP000050525">
    <property type="component" value="Unassembled WGS sequence"/>
</dbReference>
<evidence type="ECO:0000313" key="1">
    <source>
        <dbReference type="EMBL" id="KYO45562.1"/>
    </source>
</evidence>